<dbReference type="InterPro" id="IPR042099">
    <property type="entry name" value="ANL_N_sf"/>
</dbReference>
<feature type="domain" description="AMP-binding enzyme C-terminal" evidence="2">
    <location>
        <begin position="474"/>
        <end position="550"/>
    </location>
</feature>
<proteinExistence type="predicted"/>
<name>A0ABU7MKC3_9ACTN</name>
<dbReference type="PANTHER" id="PTHR43767:SF1">
    <property type="entry name" value="NONRIBOSOMAL PEPTIDE SYNTHASE PES1 (EUROFUNG)-RELATED"/>
    <property type="match status" value="1"/>
</dbReference>
<dbReference type="PANTHER" id="PTHR43767">
    <property type="entry name" value="LONG-CHAIN-FATTY-ACID--COA LIGASE"/>
    <property type="match status" value="1"/>
</dbReference>
<dbReference type="InterPro" id="IPR000873">
    <property type="entry name" value="AMP-dep_synth/lig_dom"/>
</dbReference>
<protein>
    <submittedName>
        <fullName evidence="3">AMP-binding protein</fullName>
    </submittedName>
</protein>
<organism evidence="3 4">
    <name type="scientific">Gordonia sesuvii</name>
    <dbReference type="NCBI Taxonomy" id="3116777"/>
    <lineage>
        <taxon>Bacteria</taxon>
        <taxon>Bacillati</taxon>
        <taxon>Actinomycetota</taxon>
        <taxon>Actinomycetes</taxon>
        <taxon>Mycobacteriales</taxon>
        <taxon>Gordoniaceae</taxon>
        <taxon>Gordonia</taxon>
    </lineage>
</organism>
<dbReference type="Gene3D" id="3.30.300.30">
    <property type="match status" value="1"/>
</dbReference>
<feature type="domain" description="AMP-dependent synthetase/ligase" evidence="1">
    <location>
        <begin position="50"/>
        <end position="422"/>
    </location>
</feature>
<dbReference type="InterPro" id="IPR025110">
    <property type="entry name" value="AMP-bd_C"/>
</dbReference>
<accession>A0ABU7MKC3</accession>
<dbReference type="EMBL" id="JAZDUF010000008">
    <property type="protein sequence ID" value="MEE3853011.1"/>
    <property type="molecule type" value="Genomic_DNA"/>
</dbReference>
<reference evidence="3 4" key="1">
    <citation type="submission" date="2024-01" db="EMBL/GenBank/DDBJ databases">
        <title>Draft genome sequence of Gordonia sp. LSe1-13.</title>
        <authorList>
            <person name="Suphannarot A."/>
            <person name="Mingma R."/>
        </authorList>
    </citation>
    <scope>NUCLEOTIDE SEQUENCE [LARGE SCALE GENOMIC DNA]</scope>
    <source>
        <strain evidence="3 4">LSe1-13</strain>
    </source>
</reference>
<dbReference type="Pfam" id="PF13193">
    <property type="entry name" value="AMP-binding_C"/>
    <property type="match status" value="1"/>
</dbReference>
<evidence type="ECO:0000259" key="1">
    <source>
        <dbReference type="Pfam" id="PF00501"/>
    </source>
</evidence>
<dbReference type="Pfam" id="PF00501">
    <property type="entry name" value="AMP-binding"/>
    <property type="match status" value="1"/>
</dbReference>
<dbReference type="Proteomes" id="UP001347146">
    <property type="component" value="Unassembled WGS sequence"/>
</dbReference>
<keyword evidence="4" id="KW-1185">Reference proteome</keyword>
<sequence length="561" mass="60472">MTIASSDTPSATPSLESLIDGQFTLLDEATATRYRDEGWWEGRTIGSLLTAAAKTHPDRVALVGRLSTGERLTRTYAEFESGARHAATVFASLGVGPGDAVAIMLPNWVEYPELMFGVLEAGAIYTGIPVAYGELQTAAILRRSKAKVLVIPRSWRSTHHLELSRTLRAQIPTIEHVLVLDDDGSDLGDGESLWRSHDDVADHALPEVDPGRICYLGFTSGTTGEPKGAMHGHESLIYSARRQAEHVGPAVYGDPMVQLVASPVGHHTGFIWGVVFTVLLKGTGVHVDRWDPKWGTQVIRDEGVTTFFGAPTFLQDMMRTDLAGDPDCPLTCLVIAGAPVPRTLPERASKALGAYVSPAWGMTECSIVTSCTPVQPDAIQRTDGSVFDGSEVRIIDETGADLPAGAVGEMVIRGPGFLYGYYDRRDATEDAFLPGLWFRTGDQASVDEAGWVSLKGRTKDIIIRGGENIPVTDVESVIFEHPDVVNVALVGIPDERLGERICAAVVVKDGRPELDVAALSEFLLSAGLSKHYLPELVVVVPELPTTPSGKIQKFKIKDMVG</sequence>
<dbReference type="InterPro" id="IPR045851">
    <property type="entry name" value="AMP-bd_C_sf"/>
</dbReference>
<comment type="caution">
    <text evidence="3">The sequence shown here is derived from an EMBL/GenBank/DDBJ whole genome shotgun (WGS) entry which is preliminary data.</text>
</comment>
<dbReference type="InterPro" id="IPR050237">
    <property type="entry name" value="ATP-dep_AMP-bd_enzyme"/>
</dbReference>
<evidence type="ECO:0000313" key="3">
    <source>
        <dbReference type="EMBL" id="MEE3853011.1"/>
    </source>
</evidence>
<dbReference type="RefSeq" id="WP_330435755.1">
    <property type="nucleotide sequence ID" value="NZ_JAZDUF010000008.1"/>
</dbReference>
<evidence type="ECO:0000313" key="4">
    <source>
        <dbReference type="Proteomes" id="UP001347146"/>
    </source>
</evidence>
<dbReference type="PROSITE" id="PS00455">
    <property type="entry name" value="AMP_BINDING"/>
    <property type="match status" value="1"/>
</dbReference>
<dbReference type="Gene3D" id="3.40.50.12780">
    <property type="entry name" value="N-terminal domain of ligase-like"/>
    <property type="match status" value="1"/>
</dbReference>
<dbReference type="InterPro" id="IPR020845">
    <property type="entry name" value="AMP-binding_CS"/>
</dbReference>
<dbReference type="SUPFAM" id="SSF56801">
    <property type="entry name" value="Acetyl-CoA synthetase-like"/>
    <property type="match status" value="1"/>
</dbReference>
<evidence type="ECO:0000259" key="2">
    <source>
        <dbReference type="Pfam" id="PF13193"/>
    </source>
</evidence>
<gene>
    <name evidence="3" type="ORF">VZC37_21930</name>
</gene>